<organism evidence="1 2">
    <name type="scientific">Aphis craccivora</name>
    <name type="common">Cowpea aphid</name>
    <dbReference type="NCBI Taxonomy" id="307492"/>
    <lineage>
        <taxon>Eukaryota</taxon>
        <taxon>Metazoa</taxon>
        <taxon>Ecdysozoa</taxon>
        <taxon>Arthropoda</taxon>
        <taxon>Hexapoda</taxon>
        <taxon>Insecta</taxon>
        <taxon>Pterygota</taxon>
        <taxon>Neoptera</taxon>
        <taxon>Paraneoptera</taxon>
        <taxon>Hemiptera</taxon>
        <taxon>Sternorrhyncha</taxon>
        <taxon>Aphidomorpha</taxon>
        <taxon>Aphidoidea</taxon>
        <taxon>Aphididae</taxon>
        <taxon>Aphidini</taxon>
        <taxon>Aphis</taxon>
        <taxon>Aphis</taxon>
    </lineage>
</organism>
<sequence>FYTSHPSIHEVINILLDIQSETYLKINSIKTNNKNKPRKEQIDKLTFITETWTKLEKNEISAEIFESKKGETGAIVLIGRAQSYCVFLKEK</sequence>
<dbReference type="Proteomes" id="UP000478052">
    <property type="component" value="Unassembled WGS sequence"/>
</dbReference>
<dbReference type="EMBL" id="VUJU01014652">
    <property type="protein sequence ID" value="KAF0701668.1"/>
    <property type="molecule type" value="Genomic_DNA"/>
</dbReference>
<proteinExistence type="predicted"/>
<feature type="non-terminal residue" evidence="1">
    <location>
        <position position="91"/>
    </location>
</feature>
<accession>A0A6G0VN01</accession>
<protein>
    <submittedName>
        <fullName evidence="1">Uncharacterized protein</fullName>
    </submittedName>
</protein>
<evidence type="ECO:0000313" key="2">
    <source>
        <dbReference type="Proteomes" id="UP000478052"/>
    </source>
</evidence>
<name>A0A6G0VN01_APHCR</name>
<feature type="non-terminal residue" evidence="1">
    <location>
        <position position="1"/>
    </location>
</feature>
<comment type="caution">
    <text evidence="1">The sequence shown here is derived from an EMBL/GenBank/DDBJ whole genome shotgun (WGS) entry which is preliminary data.</text>
</comment>
<reference evidence="1 2" key="1">
    <citation type="submission" date="2019-08" db="EMBL/GenBank/DDBJ databases">
        <title>Whole genome of Aphis craccivora.</title>
        <authorList>
            <person name="Voronova N.V."/>
            <person name="Shulinski R.S."/>
            <person name="Bandarenka Y.V."/>
            <person name="Zhorov D.G."/>
            <person name="Warner D."/>
        </authorList>
    </citation>
    <scope>NUCLEOTIDE SEQUENCE [LARGE SCALE GENOMIC DNA]</scope>
    <source>
        <strain evidence="1">180601</strain>
        <tissue evidence="1">Whole Body</tissue>
    </source>
</reference>
<gene>
    <name evidence="1" type="ORF">FWK35_00033009</name>
</gene>
<keyword evidence="2" id="KW-1185">Reference proteome</keyword>
<dbReference type="AlphaFoldDB" id="A0A6G0VN01"/>
<evidence type="ECO:0000313" key="1">
    <source>
        <dbReference type="EMBL" id="KAF0701668.1"/>
    </source>
</evidence>